<dbReference type="InterPro" id="IPR027417">
    <property type="entry name" value="P-loop_NTPase"/>
</dbReference>
<evidence type="ECO:0000256" key="4">
    <source>
        <dbReference type="ARBA" id="ARBA00022806"/>
    </source>
</evidence>
<dbReference type="PANTHER" id="PTHR11070:SF55">
    <property type="entry name" value="DNA 3'-5' HELICASE"/>
    <property type="match status" value="1"/>
</dbReference>
<proteinExistence type="inferred from homology"/>
<evidence type="ECO:0000256" key="2">
    <source>
        <dbReference type="ARBA" id="ARBA00022741"/>
    </source>
</evidence>
<dbReference type="InterPro" id="IPR038726">
    <property type="entry name" value="PDDEXK_AddAB-type"/>
</dbReference>
<name>A0A6J7I990_9ZZZZ</name>
<reference evidence="12" key="1">
    <citation type="submission" date="2020-05" db="EMBL/GenBank/DDBJ databases">
        <authorList>
            <person name="Chiriac C."/>
            <person name="Salcher M."/>
            <person name="Ghai R."/>
            <person name="Kavagutti S V."/>
        </authorList>
    </citation>
    <scope>NUCLEOTIDE SEQUENCE</scope>
</reference>
<evidence type="ECO:0000256" key="3">
    <source>
        <dbReference type="ARBA" id="ARBA00022801"/>
    </source>
</evidence>
<sequence>MSWPTTSPSFEAGDLAQILGIPAFSEEQLDAIRAPLEPSVVVAGAGSGKTTVMTARVVWLVATEQVTPDHVLGLTFTNKAAGELSSRVRRSVLALSDRLSGVPRTEVGEPTISTYHAFAGRLIAEHGLRLGVEPGSRLLTEAASVQLAYRIVTTTSRDLAPLESSVAAIVQNVRALDAELAEHCLEPEVLRAFDRGEVEKIEALDKRAARTGEMLTVSITRIELAYLVDELRQARRQRDLVDFSDQMRFGAMLAENFPEVGAALREQFPVVLLDEYQDTSVAQRVLLTGLFGGGHPVTAVGDPLQAIYGWRGASVANIDSFPSHFPRTDGSPAPVRRLTENRRSGIPILMGANELAGPLRALHPQVLPLVSPADSMRSGGIRVALHNTYEEEMQWIGDRVLEQIDLGTKPEDIAVLARVRSDFPALIRVLEQRDIPVDVLGLGGMLAMPEVAEIVAVLEVLHDSAANPALVRLLSGPRWRIGLRDLALLGRQARTLAGSQGRPGDDDLDGQLDAAVSGVDPADIISLLDALDDPGDLDYDPEARRRFALLSAEIRSIRRGIGDPLPDLVHRVISVTGLDIEMASTPELLRMHRSEGLTAFVDLVATFANVEGESHVGAFLGWLSLASRFDEVPALDRPAVPGCVQLMTVHKSKGLEFPVVVLPSLTQGVFPGTRGITRWTKNAKAVPFSIRGDRESLPHLAGYTAKDHTAFIDACEVHSGHEDLRLIYVAVTRSERLVIASSSWWGPSQIKPRGPSPYLTTLRDQCIAGAGQVDHWAAAPADDAGNPAFEIDGDTSWPPASDPHALELRLEVAAQVRQHPDLTVADLRGEHDGLEAGAVRVPAGDSPLSPLAATDLEIVRGWDDDIELLLEERRLQRATTRVVALPSSLSASDLVRLAADPTLFTRRLARPVPAAPAPAARRGTRFHAWVESHFGIAPLLEPDDLPGAADEAIDSDDTLAAMQAIFLTSPYADRTPIAIEVPFALVIGGRVIPGRIDAVFSSTGPDGVTRVEVVDWKTNRHHDADPLQLAIYRLAYSELSGIALDDVDAAFFYVRDGALIRHRDLPDRAGLEALVIG</sequence>
<dbReference type="Gene3D" id="1.10.486.10">
    <property type="entry name" value="PCRA, domain 4"/>
    <property type="match status" value="1"/>
</dbReference>
<comment type="catalytic activity">
    <reaction evidence="9">
        <text>ATP + H2O = ADP + phosphate + H(+)</text>
        <dbReference type="Rhea" id="RHEA:13065"/>
        <dbReference type="ChEBI" id="CHEBI:15377"/>
        <dbReference type="ChEBI" id="CHEBI:15378"/>
        <dbReference type="ChEBI" id="CHEBI:30616"/>
        <dbReference type="ChEBI" id="CHEBI:43474"/>
        <dbReference type="ChEBI" id="CHEBI:456216"/>
        <dbReference type="EC" id="5.6.2.4"/>
    </reaction>
</comment>
<dbReference type="EMBL" id="CAFBND010000005">
    <property type="protein sequence ID" value="CAB4927066.1"/>
    <property type="molecule type" value="Genomic_DNA"/>
</dbReference>
<organism evidence="12">
    <name type="scientific">freshwater metagenome</name>
    <dbReference type="NCBI Taxonomy" id="449393"/>
    <lineage>
        <taxon>unclassified sequences</taxon>
        <taxon>metagenomes</taxon>
        <taxon>ecological metagenomes</taxon>
    </lineage>
</organism>
<evidence type="ECO:0000256" key="7">
    <source>
        <dbReference type="ARBA" id="ARBA00034617"/>
    </source>
</evidence>
<dbReference type="InterPro" id="IPR000212">
    <property type="entry name" value="DNA_helicase_UvrD/REP"/>
</dbReference>
<comment type="similarity">
    <text evidence="1">Belongs to the helicase family. UvrD subfamily.</text>
</comment>
<keyword evidence="6" id="KW-0413">Isomerase</keyword>
<dbReference type="GO" id="GO:0000725">
    <property type="term" value="P:recombinational repair"/>
    <property type="evidence" value="ECO:0007669"/>
    <property type="project" value="TreeGrafter"/>
</dbReference>
<dbReference type="GO" id="GO:0003677">
    <property type="term" value="F:DNA binding"/>
    <property type="evidence" value="ECO:0007669"/>
    <property type="project" value="InterPro"/>
</dbReference>
<dbReference type="GO" id="GO:0005524">
    <property type="term" value="F:ATP binding"/>
    <property type="evidence" value="ECO:0007669"/>
    <property type="project" value="UniProtKB-KW"/>
</dbReference>
<evidence type="ECO:0000259" key="11">
    <source>
        <dbReference type="PROSITE" id="PS51217"/>
    </source>
</evidence>
<dbReference type="InterPro" id="IPR011335">
    <property type="entry name" value="Restrct_endonuc-II-like"/>
</dbReference>
<dbReference type="CDD" id="cd17932">
    <property type="entry name" value="DEXQc_UvrD"/>
    <property type="match status" value="1"/>
</dbReference>
<keyword evidence="2" id="KW-0547">Nucleotide-binding</keyword>
<accession>A0A6J7I990</accession>
<evidence type="ECO:0000313" key="12">
    <source>
        <dbReference type="EMBL" id="CAB4927066.1"/>
    </source>
</evidence>
<feature type="domain" description="UvrD-like helicase ATP-binding" evidence="10">
    <location>
        <begin position="22"/>
        <end position="345"/>
    </location>
</feature>
<comment type="catalytic activity">
    <reaction evidence="7">
        <text>Couples ATP hydrolysis with the unwinding of duplex DNA by translocating in the 3'-5' direction.</text>
        <dbReference type="EC" id="5.6.2.4"/>
    </reaction>
</comment>
<dbReference type="Pfam" id="PF00580">
    <property type="entry name" value="UvrD-helicase"/>
    <property type="match status" value="1"/>
</dbReference>
<dbReference type="PROSITE" id="PS51198">
    <property type="entry name" value="UVRD_HELICASE_ATP_BIND"/>
    <property type="match status" value="1"/>
</dbReference>
<dbReference type="InterPro" id="IPR013986">
    <property type="entry name" value="DExx_box_DNA_helicase_dom_sf"/>
</dbReference>
<keyword evidence="4" id="KW-0347">Helicase</keyword>
<evidence type="ECO:0000256" key="1">
    <source>
        <dbReference type="ARBA" id="ARBA00009922"/>
    </source>
</evidence>
<dbReference type="SUPFAM" id="SSF52980">
    <property type="entry name" value="Restriction endonuclease-like"/>
    <property type="match status" value="1"/>
</dbReference>
<evidence type="ECO:0000256" key="9">
    <source>
        <dbReference type="ARBA" id="ARBA00048988"/>
    </source>
</evidence>
<evidence type="ECO:0000256" key="5">
    <source>
        <dbReference type="ARBA" id="ARBA00022840"/>
    </source>
</evidence>
<evidence type="ECO:0000256" key="8">
    <source>
        <dbReference type="ARBA" id="ARBA00034808"/>
    </source>
</evidence>
<feature type="domain" description="UvrD-like helicase C-terminal" evidence="11">
    <location>
        <begin position="346"/>
        <end position="654"/>
    </location>
</feature>
<evidence type="ECO:0000259" key="10">
    <source>
        <dbReference type="PROSITE" id="PS51198"/>
    </source>
</evidence>
<keyword evidence="5" id="KW-0067">ATP-binding</keyword>
<gene>
    <name evidence="12" type="ORF">UFOPK3752_00195</name>
</gene>
<evidence type="ECO:0000256" key="6">
    <source>
        <dbReference type="ARBA" id="ARBA00023235"/>
    </source>
</evidence>
<dbReference type="AlphaFoldDB" id="A0A6J7I990"/>
<dbReference type="GO" id="GO:0016787">
    <property type="term" value="F:hydrolase activity"/>
    <property type="evidence" value="ECO:0007669"/>
    <property type="project" value="UniProtKB-KW"/>
</dbReference>
<dbReference type="Gene3D" id="1.10.10.160">
    <property type="match status" value="1"/>
</dbReference>
<dbReference type="SUPFAM" id="SSF52540">
    <property type="entry name" value="P-loop containing nucleoside triphosphate hydrolases"/>
    <property type="match status" value="1"/>
</dbReference>
<dbReference type="Gene3D" id="3.40.50.300">
    <property type="entry name" value="P-loop containing nucleotide triphosphate hydrolases"/>
    <property type="match status" value="3"/>
</dbReference>
<dbReference type="GO" id="GO:0005829">
    <property type="term" value="C:cytosol"/>
    <property type="evidence" value="ECO:0007669"/>
    <property type="project" value="TreeGrafter"/>
</dbReference>
<dbReference type="EC" id="5.6.2.4" evidence="8"/>
<dbReference type="GO" id="GO:0033202">
    <property type="term" value="C:DNA helicase complex"/>
    <property type="evidence" value="ECO:0007669"/>
    <property type="project" value="TreeGrafter"/>
</dbReference>
<dbReference type="GO" id="GO:0043138">
    <property type="term" value="F:3'-5' DNA helicase activity"/>
    <property type="evidence" value="ECO:0007669"/>
    <property type="project" value="UniProtKB-EC"/>
</dbReference>
<protein>
    <recommendedName>
        <fullName evidence="8">DNA 3'-5' helicase</fullName>
        <ecNumber evidence="8">5.6.2.4</ecNumber>
    </recommendedName>
</protein>
<dbReference type="Pfam" id="PF12705">
    <property type="entry name" value="PDDEXK_1"/>
    <property type="match status" value="1"/>
</dbReference>
<dbReference type="PANTHER" id="PTHR11070">
    <property type="entry name" value="UVRD / RECB / PCRA DNA HELICASE FAMILY MEMBER"/>
    <property type="match status" value="1"/>
</dbReference>
<dbReference type="Pfam" id="PF13361">
    <property type="entry name" value="UvrD_C"/>
    <property type="match status" value="2"/>
</dbReference>
<keyword evidence="3" id="KW-0378">Hydrolase</keyword>
<dbReference type="InterPro" id="IPR014017">
    <property type="entry name" value="DNA_helicase_UvrD-like_C"/>
</dbReference>
<dbReference type="InterPro" id="IPR014016">
    <property type="entry name" value="UvrD-like_ATP-bd"/>
</dbReference>
<dbReference type="PROSITE" id="PS51217">
    <property type="entry name" value="UVRD_HELICASE_CTER"/>
    <property type="match status" value="1"/>
</dbReference>